<keyword evidence="3" id="KW-1003">Cell membrane</keyword>
<feature type="transmembrane region" description="Helical" evidence="10">
    <location>
        <begin position="317"/>
        <end position="337"/>
    </location>
</feature>
<evidence type="ECO:0000256" key="6">
    <source>
        <dbReference type="ARBA" id="ARBA00022958"/>
    </source>
</evidence>
<feature type="transmembrane region" description="Helical" evidence="10">
    <location>
        <begin position="235"/>
        <end position="258"/>
    </location>
</feature>
<dbReference type="InterPro" id="IPR003445">
    <property type="entry name" value="Cat_transpt"/>
</dbReference>
<keyword evidence="8" id="KW-0406">Ion transport</keyword>
<evidence type="ECO:0000256" key="7">
    <source>
        <dbReference type="ARBA" id="ARBA00022989"/>
    </source>
</evidence>
<protein>
    <recommendedName>
        <fullName evidence="13">Trk family potassium uptake protein</fullName>
    </recommendedName>
</protein>
<name>A0A0M6WU36_9FIRM</name>
<evidence type="ECO:0000313" key="12">
    <source>
        <dbReference type="Proteomes" id="UP000049472"/>
    </source>
</evidence>
<keyword evidence="7 10" id="KW-1133">Transmembrane helix</keyword>
<feature type="transmembrane region" description="Helical" evidence="10">
    <location>
        <begin position="358"/>
        <end position="378"/>
    </location>
</feature>
<dbReference type="AlphaFoldDB" id="A0A0M6WU36"/>
<feature type="transmembrane region" description="Helical" evidence="10">
    <location>
        <begin position="414"/>
        <end position="435"/>
    </location>
</feature>
<proteinExistence type="predicted"/>
<keyword evidence="6" id="KW-0630">Potassium</keyword>
<dbReference type="RefSeq" id="WP_055062420.1">
    <property type="nucleotide sequence ID" value="NZ_CP100127.1"/>
</dbReference>
<feature type="transmembrane region" description="Helical" evidence="10">
    <location>
        <begin position="50"/>
        <end position="69"/>
    </location>
</feature>
<evidence type="ECO:0000256" key="4">
    <source>
        <dbReference type="ARBA" id="ARBA00022538"/>
    </source>
</evidence>
<organism evidence="11 12">
    <name type="scientific">Agathobacter rectalis</name>
    <dbReference type="NCBI Taxonomy" id="39491"/>
    <lineage>
        <taxon>Bacteria</taxon>
        <taxon>Bacillati</taxon>
        <taxon>Bacillota</taxon>
        <taxon>Clostridia</taxon>
        <taxon>Lachnospirales</taxon>
        <taxon>Lachnospiraceae</taxon>
        <taxon>Agathobacter</taxon>
    </lineage>
</organism>
<reference evidence="12" key="1">
    <citation type="submission" date="2015-05" db="EMBL/GenBank/DDBJ databases">
        <authorList>
            <consortium name="Pathogen Informatics"/>
        </authorList>
    </citation>
    <scope>NUCLEOTIDE SEQUENCE [LARGE SCALE GENOMIC DNA]</scope>
    <source>
        <strain evidence="12">T1-815</strain>
    </source>
</reference>
<dbReference type="PANTHER" id="PTHR32024:SF1">
    <property type="entry name" value="KTR SYSTEM POTASSIUM UPTAKE PROTEIN B"/>
    <property type="match status" value="1"/>
</dbReference>
<evidence type="ECO:0008006" key="13">
    <source>
        <dbReference type="Google" id="ProtNLM"/>
    </source>
</evidence>
<evidence type="ECO:0000313" key="11">
    <source>
        <dbReference type="EMBL" id="CRL40754.1"/>
    </source>
</evidence>
<gene>
    <name evidence="11" type="ORF">T1815_24701</name>
</gene>
<keyword evidence="2" id="KW-0813">Transport</keyword>
<evidence type="ECO:0000256" key="2">
    <source>
        <dbReference type="ARBA" id="ARBA00022448"/>
    </source>
</evidence>
<feature type="transmembrane region" description="Helical" evidence="10">
    <location>
        <begin position="160"/>
        <end position="181"/>
    </location>
</feature>
<evidence type="ECO:0000256" key="1">
    <source>
        <dbReference type="ARBA" id="ARBA00004651"/>
    </source>
</evidence>
<feature type="transmembrane region" description="Helical" evidence="10">
    <location>
        <begin position="20"/>
        <end position="38"/>
    </location>
</feature>
<evidence type="ECO:0000256" key="8">
    <source>
        <dbReference type="ARBA" id="ARBA00023065"/>
    </source>
</evidence>
<comment type="subcellular location">
    <subcellularLocation>
        <location evidence="1">Cell membrane</location>
        <topology evidence="1">Multi-pass membrane protein</topology>
    </subcellularLocation>
</comment>
<dbReference type="GO" id="GO:0015379">
    <property type="term" value="F:potassium:chloride symporter activity"/>
    <property type="evidence" value="ECO:0007669"/>
    <property type="project" value="InterPro"/>
</dbReference>
<feature type="transmembrane region" description="Helical" evidence="10">
    <location>
        <begin position="81"/>
        <end position="106"/>
    </location>
</feature>
<feature type="transmembrane region" description="Helical" evidence="10">
    <location>
        <begin position="126"/>
        <end position="153"/>
    </location>
</feature>
<sequence>MNDIKHDIKKRHKNLSEFRYIAVGFFLTILSGAIMLSLPFSSRDGQWTNFLDSLFTATSATCVTGLVVFDTFRHWSIIGQLVILVLIQIGGMGFISIGVAFSMLLHKKIGLRQRDLMQESVNALEIGGIVRLFSVIIRGTFLIEGIGAVLLAIRFIPDFGILRGIYFSVFHSISAFCNAGFDLMGINEEYSSFTKYAADPLVNITIMLLIIIGGIGFTIWNEVRIKKFKLSRYSLHAKIVISTTLILVFGGGLFMYIFEKSNTIAGMDTPGAVFASLFGSVTARTAGFNTVDTAALTPESKLLTIVLMFIGGSPGSTAGGIKTTTMAVMIIYIVSYLRGCNGCNVFGRKISSEVIKKAGMVLIINLVLGLTAVIAILATSNMEMDDVLFEVYSAISTVGMTTGITRDLNTVGRIIIIIMMYCGRIGSMTFVLSFVHRPDKANIELPEEKVIIG</sequence>
<keyword evidence="9 10" id="KW-0472">Membrane</keyword>
<feature type="transmembrane region" description="Helical" evidence="10">
    <location>
        <begin position="201"/>
        <end position="223"/>
    </location>
</feature>
<keyword evidence="4" id="KW-0633">Potassium transport</keyword>
<evidence type="ECO:0000256" key="10">
    <source>
        <dbReference type="SAM" id="Phobius"/>
    </source>
</evidence>
<dbReference type="EMBL" id="CVRQ01000026">
    <property type="protein sequence ID" value="CRL40754.1"/>
    <property type="molecule type" value="Genomic_DNA"/>
</dbReference>
<evidence type="ECO:0000256" key="3">
    <source>
        <dbReference type="ARBA" id="ARBA00022475"/>
    </source>
</evidence>
<dbReference type="GO" id="GO:0005886">
    <property type="term" value="C:plasma membrane"/>
    <property type="evidence" value="ECO:0007669"/>
    <property type="project" value="UniProtKB-SubCell"/>
</dbReference>
<dbReference type="Proteomes" id="UP000049472">
    <property type="component" value="Unassembled WGS sequence"/>
</dbReference>
<keyword evidence="12" id="KW-1185">Reference proteome</keyword>
<keyword evidence="5 10" id="KW-0812">Transmembrane</keyword>
<dbReference type="Pfam" id="PF02386">
    <property type="entry name" value="TrkH"/>
    <property type="match status" value="1"/>
</dbReference>
<dbReference type="InterPro" id="IPR004772">
    <property type="entry name" value="TrkH"/>
</dbReference>
<dbReference type="PANTHER" id="PTHR32024">
    <property type="entry name" value="TRK SYSTEM POTASSIUM UPTAKE PROTEIN TRKG-RELATED"/>
    <property type="match status" value="1"/>
</dbReference>
<evidence type="ECO:0000256" key="9">
    <source>
        <dbReference type="ARBA" id="ARBA00023136"/>
    </source>
</evidence>
<accession>A0A0M6WU36</accession>
<dbReference type="NCBIfam" id="TIGR00933">
    <property type="entry name" value="2a38"/>
    <property type="match status" value="1"/>
</dbReference>
<evidence type="ECO:0000256" key="5">
    <source>
        <dbReference type="ARBA" id="ARBA00022692"/>
    </source>
</evidence>